<gene>
    <name evidence="3" type="ORF">L484_012004</name>
</gene>
<feature type="transmembrane region" description="Helical" evidence="1">
    <location>
        <begin position="77"/>
        <end position="100"/>
    </location>
</feature>
<dbReference type="Proteomes" id="UP000030645">
    <property type="component" value="Unassembled WGS sequence"/>
</dbReference>
<dbReference type="PANTHER" id="PTHR45749:SF36">
    <property type="entry name" value="ZINC FINGER MYM-TYPE PROTEIN 1-LIKE"/>
    <property type="match status" value="1"/>
</dbReference>
<organism evidence="3 4">
    <name type="scientific">Morus notabilis</name>
    <dbReference type="NCBI Taxonomy" id="981085"/>
    <lineage>
        <taxon>Eukaryota</taxon>
        <taxon>Viridiplantae</taxon>
        <taxon>Streptophyta</taxon>
        <taxon>Embryophyta</taxon>
        <taxon>Tracheophyta</taxon>
        <taxon>Spermatophyta</taxon>
        <taxon>Magnoliopsida</taxon>
        <taxon>eudicotyledons</taxon>
        <taxon>Gunneridae</taxon>
        <taxon>Pentapetalae</taxon>
        <taxon>rosids</taxon>
        <taxon>fabids</taxon>
        <taxon>Rosales</taxon>
        <taxon>Moraceae</taxon>
        <taxon>Moreae</taxon>
        <taxon>Morus</taxon>
    </lineage>
</organism>
<dbReference type="Pfam" id="PF14291">
    <property type="entry name" value="DUF4371"/>
    <property type="match status" value="1"/>
</dbReference>
<dbReference type="AlphaFoldDB" id="W9RH74"/>
<protein>
    <recommendedName>
        <fullName evidence="2">DUF4371 domain-containing protein</fullName>
    </recommendedName>
</protein>
<reference evidence="4" key="1">
    <citation type="submission" date="2013-01" db="EMBL/GenBank/DDBJ databases">
        <title>Draft Genome Sequence of a Mulberry Tree, Morus notabilis C.K. Schneid.</title>
        <authorList>
            <person name="He N."/>
            <person name="Zhao S."/>
        </authorList>
    </citation>
    <scope>NUCLEOTIDE SEQUENCE</scope>
</reference>
<keyword evidence="1" id="KW-0812">Transmembrane</keyword>
<proteinExistence type="predicted"/>
<evidence type="ECO:0000259" key="2">
    <source>
        <dbReference type="Pfam" id="PF14291"/>
    </source>
</evidence>
<evidence type="ECO:0000313" key="4">
    <source>
        <dbReference type="Proteomes" id="UP000030645"/>
    </source>
</evidence>
<dbReference type="PANTHER" id="PTHR45749">
    <property type="match status" value="1"/>
</dbReference>
<dbReference type="STRING" id="981085.W9RH74"/>
<accession>W9RH74</accession>
<feature type="domain" description="DUF4371" evidence="2">
    <location>
        <begin position="117"/>
        <end position="192"/>
    </location>
</feature>
<name>W9RH74_9ROSA</name>
<keyword evidence="1" id="KW-1133">Transmembrane helix</keyword>
<keyword evidence="1" id="KW-0472">Membrane</keyword>
<sequence length="192" mass="21266">MGPSLVVHGRRRICGAVDFSLWCPPDSAENSLDLVVAVAGHTGIVFATRYGSSPCLLRSLLRWCHHLGSHEAEASHFFSFPIMALFAYVFYFIIIIEAVFPPIGYDCVFNSREFALCASHNDEVRGVTLKNAPENMKLTSPDIQKDIVNAVAVETVNIIIKDIGDALFSILVDESCDISIKEQMTIVLRYVD</sequence>
<dbReference type="InterPro" id="IPR025398">
    <property type="entry name" value="DUF4371"/>
</dbReference>
<evidence type="ECO:0000256" key="1">
    <source>
        <dbReference type="SAM" id="Phobius"/>
    </source>
</evidence>
<keyword evidence="4" id="KW-1185">Reference proteome</keyword>
<evidence type="ECO:0000313" key="3">
    <source>
        <dbReference type="EMBL" id="EXB90910.1"/>
    </source>
</evidence>
<dbReference type="EMBL" id="KE345040">
    <property type="protein sequence ID" value="EXB90910.1"/>
    <property type="molecule type" value="Genomic_DNA"/>
</dbReference>